<keyword evidence="2 6" id="KW-0863">Zinc-finger</keyword>
<dbReference type="InterPro" id="IPR023407">
    <property type="entry name" value="Ribosomal_eS27_Zn-bd_dom_sf"/>
</dbReference>
<comment type="similarity">
    <text evidence="1 6">Belongs to the eukaryotic ribosomal protein eS27 family.</text>
</comment>
<evidence type="ECO:0000256" key="4">
    <source>
        <dbReference type="ARBA" id="ARBA00022980"/>
    </source>
</evidence>
<feature type="binding site" evidence="6">
    <location>
        <position position="10"/>
    </location>
    <ligand>
        <name>Zn(2+)</name>
        <dbReference type="ChEBI" id="CHEBI:29105"/>
    </ligand>
</feature>
<dbReference type="AlphaFoldDB" id="A0ABD5RC81"/>
<sequence length="63" mass="6517">MAGSYYKVACPDCGNEQIVFGKAASVVNCAVCGSTLATPTGGEAEFTGEVVETVEKRAERNEA</sequence>
<comment type="caution">
    <text evidence="7">The sequence shown here is derived from an EMBL/GenBank/DDBJ whole genome shotgun (WGS) entry which is preliminary data.</text>
</comment>
<dbReference type="RefSeq" id="WP_227229808.1">
    <property type="nucleotide sequence ID" value="NZ_JAJCVJ010000002.1"/>
</dbReference>
<name>A0ABD5RC81_9EURY</name>
<keyword evidence="8" id="KW-1185">Reference proteome</keyword>
<dbReference type="GO" id="GO:1990904">
    <property type="term" value="C:ribonucleoprotein complex"/>
    <property type="evidence" value="ECO:0007669"/>
    <property type="project" value="UniProtKB-KW"/>
</dbReference>
<evidence type="ECO:0000313" key="8">
    <source>
        <dbReference type="Proteomes" id="UP001596201"/>
    </source>
</evidence>
<gene>
    <name evidence="6" type="primary">rps27e</name>
    <name evidence="7" type="ORF">ACFPJ5_11485</name>
</gene>
<dbReference type="GO" id="GO:0005840">
    <property type="term" value="C:ribosome"/>
    <property type="evidence" value="ECO:0007669"/>
    <property type="project" value="UniProtKB-KW"/>
</dbReference>
<comment type="cofactor">
    <cofactor evidence="6">
        <name>Zn(2+)</name>
        <dbReference type="ChEBI" id="CHEBI:29105"/>
    </cofactor>
    <text evidence="6">Binds 1 zinc ion per subunit.</text>
</comment>
<feature type="zinc finger region" description="C4-type" evidence="6">
    <location>
        <begin position="10"/>
        <end position="32"/>
    </location>
</feature>
<accession>A0ABD5RC81</accession>
<keyword evidence="6" id="KW-0479">Metal-binding</keyword>
<evidence type="ECO:0000313" key="7">
    <source>
        <dbReference type="EMBL" id="MFC5367558.1"/>
    </source>
</evidence>
<evidence type="ECO:0000256" key="1">
    <source>
        <dbReference type="ARBA" id="ARBA00010919"/>
    </source>
</evidence>
<dbReference type="Proteomes" id="UP001596201">
    <property type="component" value="Unassembled WGS sequence"/>
</dbReference>
<feature type="binding site" evidence="6">
    <location>
        <position position="32"/>
    </location>
    <ligand>
        <name>Zn(2+)</name>
        <dbReference type="ChEBI" id="CHEBI:29105"/>
    </ligand>
</feature>
<evidence type="ECO:0000256" key="5">
    <source>
        <dbReference type="ARBA" id="ARBA00023274"/>
    </source>
</evidence>
<proteinExistence type="inferred from homology"/>
<keyword evidence="3 6" id="KW-0862">Zinc</keyword>
<dbReference type="HAMAP" id="MF_00371">
    <property type="entry name" value="Ribosomal_eS27"/>
    <property type="match status" value="1"/>
</dbReference>
<reference evidence="7 8" key="1">
    <citation type="journal article" date="2019" name="Int. J. Syst. Evol. Microbiol.">
        <title>The Global Catalogue of Microorganisms (GCM) 10K type strain sequencing project: providing services to taxonomists for standard genome sequencing and annotation.</title>
        <authorList>
            <consortium name="The Broad Institute Genomics Platform"/>
            <consortium name="The Broad Institute Genome Sequencing Center for Infectious Disease"/>
            <person name="Wu L."/>
            <person name="Ma J."/>
        </authorList>
    </citation>
    <scope>NUCLEOTIDE SEQUENCE [LARGE SCALE GENOMIC DNA]</scope>
    <source>
        <strain evidence="7 8">CGMCC 1.12237</strain>
    </source>
</reference>
<evidence type="ECO:0000256" key="3">
    <source>
        <dbReference type="ARBA" id="ARBA00022833"/>
    </source>
</evidence>
<dbReference type="GO" id="GO:0008270">
    <property type="term" value="F:zinc ion binding"/>
    <property type="evidence" value="ECO:0007669"/>
    <property type="project" value="UniProtKB-UniRule"/>
</dbReference>
<dbReference type="Pfam" id="PF01667">
    <property type="entry name" value="Ribosomal_S27e"/>
    <property type="match status" value="1"/>
</dbReference>
<dbReference type="GO" id="GO:0006412">
    <property type="term" value="P:translation"/>
    <property type="evidence" value="ECO:0007669"/>
    <property type="project" value="UniProtKB-UniRule"/>
</dbReference>
<evidence type="ECO:0000256" key="6">
    <source>
        <dbReference type="HAMAP-Rule" id="MF_00371"/>
    </source>
</evidence>
<organism evidence="7 8">
    <name type="scientific">Salinirubrum litoreum</name>
    <dbReference type="NCBI Taxonomy" id="1126234"/>
    <lineage>
        <taxon>Archaea</taxon>
        <taxon>Methanobacteriati</taxon>
        <taxon>Methanobacteriota</taxon>
        <taxon>Stenosarchaea group</taxon>
        <taxon>Halobacteria</taxon>
        <taxon>Halobacteriales</taxon>
        <taxon>Haloferacaceae</taxon>
        <taxon>Salinirubrum</taxon>
    </lineage>
</organism>
<protein>
    <recommendedName>
        <fullName evidence="6">Small ribosomal subunit protein eS27</fullName>
    </recommendedName>
</protein>
<comment type="subunit">
    <text evidence="6">Part of the 30S ribosomal subunit.</text>
</comment>
<evidence type="ECO:0000256" key="2">
    <source>
        <dbReference type="ARBA" id="ARBA00022771"/>
    </source>
</evidence>
<feature type="binding site" evidence="6">
    <location>
        <position position="13"/>
    </location>
    <ligand>
        <name>Zn(2+)</name>
        <dbReference type="ChEBI" id="CHEBI:29105"/>
    </ligand>
</feature>
<dbReference type="EMBL" id="JBHSKX010000002">
    <property type="protein sequence ID" value="MFC5367558.1"/>
    <property type="molecule type" value="Genomic_DNA"/>
</dbReference>
<keyword evidence="4 6" id="KW-0689">Ribosomal protein</keyword>
<dbReference type="InterPro" id="IPR011332">
    <property type="entry name" value="Ribosomal_zn-bd"/>
</dbReference>
<dbReference type="NCBIfam" id="NF001629">
    <property type="entry name" value="PRK00415.1"/>
    <property type="match status" value="1"/>
</dbReference>
<keyword evidence="5 6" id="KW-0687">Ribonucleoprotein</keyword>
<dbReference type="Gene3D" id="2.20.25.100">
    <property type="entry name" value="Zn-binding ribosomal proteins"/>
    <property type="match status" value="1"/>
</dbReference>
<dbReference type="InterPro" id="IPR000592">
    <property type="entry name" value="Ribosomal_eS27"/>
</dbReference>
<feature type="binding site" evidence="6">
    <location>
        <position position="29"/>
    </location>
    <ligand>
        <name>Zn(2+)</name>
        <dbReference type="ChEBI" id="CHEBI:29105"/>
    </ligand>
</feature>
<dbReference type="SUPFAM" id="SSF57829">
    <property type="entry name" value="Zn-binding ribosomal proteins"/>
    <property type="match status" value="1"/>
</dbReference>